<dbReference type="AlphaFoldDB" id="A0A2V1D4R5"/>
<dbReference type="PANTHER" id="PTHR33112:SF16">
    <property type="entry name" value="HETEROKARYON INCOMPATIBILITY DOMAIN-CONTAINING PROTEIN"/>
    <property type="match status" value="1"/>
</dbReference>
<evidence type="ECO:0008006" key="3">
    <source>
        <dbReference type="Google" id="ProtNLM"/>
    </source>
</evidence>
<gene>
    <name evidence="1" type="ORF">DM02DRAFT_542377</name>
</gene>
<organism evidence="1 2">
    <name type="scientific">Periconia macrospinosa</name>
    <dbReference type="NCBI Taxonomy" id="97972"/>
    <lineage>
        <taxon>Eukaryota</taxon>
        <taxon>Fungi</taxon>
        <taxon>Dikarya</taxon>
        <taxon>Ascomycota</taxon>
        <taxon>Pezizomycotina</taxon>
        <taxon>Dothideomycetes</taxon>
        <taxon>Pleosporomycetidae</taxon>
        <taxon>Pleosporales</taxon>
        <taxon>Massarineae</taxon>
        <taxon>Periconiaceae</taxon>
        <taxon>Periconia</taxon>
    </lineage>
</organism>
<dbReference type="EMBL" id="KZ805624">
    <property type="protein sequence ID" value="PVH93011.1"/>
    <property type="molecule type" value="Genomic_DNA"/>
</dbReference>
<name>A0A2V1D4R5_9PLEO</name>
<protein>
    <recommendedName>
        <fullName evidence="3">Heterokaryon incompatibility domain-containing protein</fullName>
    </recommendedName>
</protein>
<evidence type="ECO:0000313" key="1">
    <source>
        <dbReference type="EMBL" id="PVH93011.1"/>
    </source>
</evidence>
<sequence length="145" mass="16317">MHGHFQESSPSSTGSGILETRGWTLQEIVLSPRILWFSSSELGWSCWSNTACECDPKQTSHFIDQSSEHLKISSTPQPNQGCVTDWLATWRNIVHEFTKRDLTVLTDRLPAIAGLASAMQHQLNSDYLAGLWECDLARQLLWTSV</sequence>
<dbReference type="OrthoDB" id="3486565at2759"/>
<dbReference type="PANTHER" id="PTHR33112">
    <property type="entry name" value="DOMAIN PROTEIN, PUTATIVE-RELATED"/>
    <property type="match status" value="1"/>
</dbReference>
<keyword evidence="2" id="KW-1185">Reference proteome</keyword>
<dbReference type="Proteomes" id="UP000244855">
    <property type="component" value="Unassembled WGS sequence"/>
</dbReference>
<reference evidence="1 2" key="1">
    <citation type="journal article" date="2018" name="Sci. Rep.">
        <title>Comparative genomics provides insights into the lifestyle and reveals functional heterogeneity of dark septate endophytic fungi.</title>
        <authorList>
            <person name="Knapp D.G."/>
            <person name="Nemeth J.B."/>
            <person name="Barry K."/>
            <person name="Hainaut M."/>
            <person name="Henrissat B."/>
            <person name="Johnson J."/>
            <person name="Kuo A."/>
            <person name="Lim J.H.P."/>
            <person name="Lipzen A."/>
            <person name="Nolan M."/>
            <person name="Ohm R.A."/>
            <person name="Tamas L."/>
            <person name="Grigoriev I.V."/>
            <person name="Spatafora J.W."/>
            <person name="Nagy L.G."/>
            <person name="Kovacs G.M."/>
        </authorList>
    </citation>
    <scope>NUCLEOTIDE SEQUENCE [LARGE SCALE GENOMIC DNA]</scope>
    <source>
        <strain evidence="1 2">DSE2036</strain>
    </source>
</reference>
<evidence type="ECO:0000313" key="2">
    <source>
        <dbReference type="Proteomes" id="UP000244855"/>
    </source>
</evidence>
<feature type="non-terminal residue" evidence="1">
    <location>
        <position position="145"/>
    </location>
</feature>
<proteinExistence type="predicted"/>
<dbReference type="STRING" id="97972.A0A2V1D4R5"/>
<accession>A0A2V1D4R5</accession>